<evidence type="ECO:0000313" key="1">
    <source>
        <dbReference type="EMBL" id="GBC61454.1"/>
    </source>
</evidence>
<sequence>MCGDVSPHKDAMQALKAFTPHVWGCFGWFAIWWKRGEVYPTCVGMFRAPASCISSSVSLPHMCGDVSLMAIMYLTEELFTPHVWGCFDEAASIKTLHDVYPTCVGMFHMRVFFSVSESRLPHMCGDVSPTSAVAVAIISFTPHVWGCFVWHT</sequence>
<dbReference type="AlphaFoldDB" id="A0A401FWZ9"/>
<comment type="caution">
    <text evidence="1">The sequence shown here is derived from an EMBL/GenBank/DDBJ whole genome shotgun (WGS) entry which is preliminary data.</text>
</comment>
<accession>A0A401FWZ9</accession>
<dbReference type="Proteomes" id="UP000288096">
    <property type="component" value="Unassembled WGS sequence"/>
</dbReference>
<protein>
    <submittedName>
        <fullName evidence="1">Uncharacterized protein</fullName>
    </submittedName>
</protein>
<reference evidence="2" key="1">
    <citation type="submission" date="2017-11" db="EMBL/GenBank/DDBJ databases">
        <authorList>
            <person name="Watanabe M."/>
            <person name="Kojima H."/>
        </authorList>
    </citation>
    <scope>NUCLEOTIDE SEQUENCE [LARGE SCALE GENOMIC DNA]</scope>
    <source>
        <strain evidence="2">Tokyo 01</strain>
    </source>
</reference>
<organism evidence="1 2">
    <name type="scientific">Desulfonema ishimotonii</name>
    <dbReference type="NCBI Taxonomy" id="45657"/>
    <lineage>
        <taxon>Bacteria</taxon>
        <taxon>Pseudomonadati</taxon>
        <taxon>Thermodesulfobacteriota</taxon>
        <taxon>Desulfobacteria</taxon>
        <taxon>Desulfobacterales</taxon>
        <taxon>Desulfococcaceae</taxon>
        <taxon>Desulfonema</taxon>
    </lineage>
</organism>
<evidence type="ECO:0000313" key="2">
    <source>
        <dbReference type="Proteomes" id="UP000288096"/>
    </source>
</evidence>
<keyword evidence="2" id="KW-1185">Reference proteome</keyword>
<reference evidence="2" key="2">
    <citation type="submission" date="2019-01" db="EMBL/GenBank/DDBJ databases">
        <title>Genome sequence of Desulfonema ishimotonii strain Tokyo 01.</title>
        <authorList>
            <person name="Fukui M."/>
        </authorList>
    </citation>
    <scope>NUCLEOTIDE SEQUENCE [LARGE SCALE GENOMIC DNA]</scope>
    <source>
        <strain evidence="2">Tokyo 01</strain>
    </source>
</reference>
<name>A0A401FWZ9_9BACT</name>
<gene>
    <name evidence="1" type="ORF">DENIS_2414</name>
</gene>
<proteinExistence type="predicted"/>
<dbReference type="EMBL" id="BEXT01000001">
    <property type="protein sequence ID" value="GBC61454.1"/>
    <property type="molecule type" value="Genomic_DNA"/>
</dbReference>
<dbReference type="AntiFam" id="ANF00057">
    <property type="entry name" value="Translation of E. coli type CRISPR repeat"/>
</dbReference>